<sequence length="399" mass="43884">MHISYPSQHFHSQTFPSPLHHFKKERKKNMWDDLPLDLLSQIFSYLPLDSLARAMSTCKHWHTCAISRPPRPGRRHPPWFLSMHVRSPARSCRAYNPAVDRWLSIPLDFAARPVRFIGSVGDGLILCKFGPGPLSRLGLCNPFTRQFDELPDLVCSRRNPAFAVVMGADEKLEVYVAGGTPEPNSPRMGQVLIEPTVEMYSQRAGGWRVIGSIPGHFATLLTVWTFGEGVHVGGTVYWVTSARAYTVVAYEIGPRAWREVKVPETERLLWAGLFCRAGGLGLAGGTSEGGLSVWELGAGDEWSMIDAAPPEMMGGFRSVNRGGDGDIRCAATRGGGGGVDLYMYSSLGCGIIVRRELPDKKSGEWFLIDGVKMCPKVLPMKGVLIHPSMSSNVCFASSH</sequence>
<dbReference type="PANTHER" id="PTHR31672:SF2">
    <property type="entry name" value="F-BOX DOMAIN-CONTAINING PROTEIN"/>
    <property type="match status" value="1"/>
</dbReference>
<evidence type="ECO:0000259" key="1">
    <source>
        <dbReference type="SMART" id="SM00256"/>
    </source>
</evidence>
<dbReference type="CDD" id="cd09917">
    <property type="entry name" value="F-box_SF"/>
    <property type="match status" value="1"/>
</dbReference>
<proteinExistence type="predicted"/>
<dbReference type="PANTHER" id="PTHR31672">
    <property type="entry name" value="BNACNNG10540D PROTEIN"/>
    <property type="match status" value="1"/>
</dbReference>
<evidence type="ECO:0000313" key="2">
    <source>
        <dbReference type="EMBL" id="KAK1259367.1"/>
    </source>
</evidence>
<dbReference type="Gene3D" id="2.120.10.80">
    <property type="entry name" value="Kelch-type beta propeller"/>
    <property type="match status" value="1"/>
</dbReference>
<dbReference type="SUPFAM" id="SSF117281">
    <property type="entry name" value="Kelch motif"/>
    <property type="match status" value="1"/>
</dbReference>
<reference evidence="2" key="2">
    <citation type="submission" date="2023-06" db="EMBL/GenBank/DDBJ databases">
        <authorList>
            <person name="Ma L."/>
            <person name="Liu K.-W."/>
            <person name="Li Z."/>
            <person name="Hsiao Y.-Y."/>
            <person name="Qi Y."/>
            <person name="Fu T."/>
            <person name="Tang G."/>
            <person name="Zhang D."/>
            <person name="Sun W.-H."/>
            <person name="Liu D.-K."/>
            <person name="Li Y."/>
            <person name="Chen G.-Z."/>
            <person name="Liu X.-D."/>
            <person name="Liao X.-Y."/>
            <person name="Jiang Y.-T."/>
            <person name="Yu X."/>
            <person name="Hao Y."/>
            <person name="Huang J."/>
            <person name="Zhao X.-W."/>
            <person name="Ke S."/>
            <person name="Chen Y.-Y."/>
            <person name="Wu W.-L."/>
            <person name="Hsu J.-L."/>
            <person name="Lin Y.-F."/>
            <person name="Huang M.-D."/>
            <person name="Li C.-Y."/>
            <person name="Huang L."/>
            <person name="Wang Z.-W."/>
            <person name="Zhao X."/>
            <person name="Zhong W.-Y."/>
            <person name="Peng D.-H."/>
            <person name="Ahmad S."/>
            <person name="Lan S."/>
            <person name="Zhang J.-S."/>
            <person name="Tsai W.-C."/>
            <person name="Van De Peer Y."/>
            <person name="Liu Z.-J."/>
        </authorList>
    </citation>
    <scope>NUCLEOTIDE SEQUENCE</scope>
    <source>
        <strain evidence="2">SCP</strain>
        <tissue evidence="2">Leaves</tissue>
    </source>
</reference>
<evidence type="ECO:0000313" key="3">
    <source>
        <dbReference type="Proteomes" id="UP001179952"/>
    </source>
</evidence>
<dbReference type="InterPro" id="IPR015915">
    <property type="entry name" value="Kelch-typ_b-propeller"/>
</dbReference>
<dbReference type="SMART" id="SM00256">
    <property type="entry name" value="FBOX"/>
    <property type="match status" value="1"/>
</dbReference>
<name>A0AAV9A594_ACOGR</name>
<dbReference type="EMBL" id="JAUJYN010000012">
    <property type="protein sequence ID" value="KAK1259367.1"/>
    <property type="molecule type" value="Genomic_DNA"/>
</dbReference>
<dbReference type="Gene3D" id="1.20.1280.50">
    <property type="match status" value="1"/>
</dbReference>
<feature type="domain" description="F-box" evidence="1">
    <location>
        <begin position="34"/>
        <end position="76"/>
    </location>
</feature>
<comment type="caution">
    <text evidence="2">The sequence shown here is derived from an EMBL/GenBank/DDBJ whole genome shotgun (WGS) entry which is preliminary data.</text>
</comment>
<dbReference type="InterPro" id="IPR001810">
    <property type="entry name" value="F-box_dom"/>
</dbReference>
<gene>
    <name evidence="2" type="ORF">QJS04_geneDACA005631</name>
</gene>
<dbReference type="Proteomes" id="UP001179952">
    <property type="component" value="Unassembled WGS sequence"/>
</dbReference>
<dbReference type="InterPro" id="IPR036047">
    <property type="entry name" value="F-box-like_dom_sf"/>
</dbReference>
<reference evidence="2" key="1">
    <citation type="journal article" date="2023" name="Nat. Commun.">
        <title>Diploid and tetraploid genomes of Acorus and the evolution of monocots.</title>
        <authorList>
            <person name="Ma L."/>
            <person name="Liu K.W."/>
            <person name="Li Z."/>
            <person name="Hsiao Y.Y."/>
            <person name="Qi Y."/>
            <person name="Fu T."/>
            <person name="Tang G.D."/>
            <person name="Zhang D."/>
            <person name="Sun W.H."/>
            <person name="Liu D.K."/>
            <person name="Li Y."/>
            <person name="Chen G.Z."/>
            <person name="Liu X.D."/>
            <person name="Liao X.Y."/>
            <person name="Jiang Y.T."/>
            <person name="Yu X."/>
            <person name="Hao Y."/>
            <person name="Huang J."/>
            <person name="Zhao X.W."/>
            <person name="Ke S."/>
            <person name="Chen Y.Y."/>
            <person name="Wu W.L."/>
            <person name="Hsu J.L."/>
            <person name="Lin Y.F."/>
            <person name="Huang M.D."/>
            <person name="Li C.Y."/>
            <person name="Huang L."/>
            <person name="Wang Z.W."/>
            <person name="Zhao X."/>
            <person name="Zhong W.Y."/>
            <person name="Peng D.H."/>
            <person name="Ahmad S."/>
            <person name="Lan S."/>
            <person name="Zhang J.S."/>
            <person name="Tsai W.C."/>
            <person name="Van de Peer Y."/>
            <person name="Liu Z.J."/>
        </authorList>
    </citation>
    <scope>NUCLEOTIDE SEQUENCE</scope>
    <source>
        <strain evidence="2">SCP</strain>
    </source>
</reference>
<dbReference type="Pfam" id="PF12937">
    <property type="entry name" value="F-box-like"/>
    <property type="match status" value="1"/>
</dbReference>
<organism evidence="2 3">
    <name type="scientific">Acorus gramineus</name>
    <name type="common">Dwarf sweet flag</name>
    <dbReference type="NCBI Taxonomy" id="55184"/>
    <lineage>
        <taxon>Eukaryota</taxon>
        <taxon>Viridiplantae</taxon>
        <taxon>Streptophyta</taxon>
        <taxon>Embryophyta</taxon>
        <taxon>Tracheophyta</taxon>
        <taxon>Spermatophyta</taxon>
        <taxon>Magnoliopsida</taxon>
        <taxon>Liliopsida</taxon>
        <taxon>Acoraceae</taxon>
        <taxon>Acorus</taxon>
    </lineage>
</organism>
<dbReference type="InterPro" id="IPR050796">
    <property type="entry name" value="SCF_F-box_component"/>
</dbReference>
<keyword evidence="3" id="KW-1185">Reference proteome</keyword>
<accession>A0AAV9A594</accession>
<dbReference type="AlphaFoldDB" id="A0AAV9A594"/>
<protein>
    <submittedName>
        <fullName evidence="2">F-box protein</fullName>
    </submittedName>
</protein>
<dbReference type="SUPFAM" id="SSF81383">
    <property type="entry name" value="F-box domain"/>
    <property type="match status" value="1"/>
</dbReference>